<keyword evidence="3" id="KW-1185">Reference proteome</keyword>
<dbReference type="AlphaFoldDB" id="A0A5N8VXU2"/>
<dbReference type="Proteomes" id="UP000326979">
    <property type="component" value="Unassembled WGS sequence"/>
</dbReference>
<sequence length="87" mass="9549">MVIDETAKVMAVRAGAALAAIVASPVLLVAGAYLRNRYMRWIYRDGAPAPIDKEHGQVSIHYLAVTSTIVNWLCTPSQALVSRLRRN</sequence>
<feature type="transmembrane region" description="Helical" evidence="1">
    <location>
        <begin position="12"/>
        <end position="34"/>
    </location>
</feature>
<protein>
    <submittedName>
        <fullName evidence="2">Uncharacterized protein</fullName>
    </submittedName>
</protein>
<reference evidence="2 3" key="1">
    <citation type="submission" date="2019-07" db="EMBL/GenBank/DDBJ databases">
        <title>New species of Amycolatopsis and Streptomyces.</title>
        <authorList>
            <person name="Duangmal K."/>
            <person name="Teo W.F.A."/>
            <person name="Lipun K."/>
        </authorList>
    </citation>
    <scope>NUCLEOTIDE SEQUENCE [LARGE SCALE GENOMIC DNA]</scope>
    <source>
        <strain evidence="2 3">TISTR 2346</strain>
    </source>
</reference>
<dbReference type="EMBL" id="VJZE01000008">
    <property type="protein sequence ID" value="MPY38914.1"/>
    <property type="molecule type" value="Genomic_DNA"/>
</dbReference>
<keyword evidence="1" id="KW-0812">Transmembrane</keyword>
<comment type="caution">
    <text evidence="2">The sequence shown here is derived from an EMBL/GenBank/DDBJ whole genome shotgun (WGS) entry which is preliminary data.</text>
</comment>
<gene>
    <name evidence="2" type="ORF">FNH04_02805</name>
</gene>
<evidence type="ECO:0000313" key="3">
    <source>
        <dbReference type="Proteomes" id="UP000326979"/>
    </source>
</evidence>
<dbReference type="RefSeq" id="WP_152779951.1">
    <property type="nucleotide sequence ID" value="NZ_BAABEQ010000126.1"/>
</dbReference>
<proteinExistence type="predicted"/>
<keyword evidence="1" id="KW-0472">Membrane</keyword>
<dbReference type="OrthoDB" id="4229328at2"/>
<keyword evidence="1" id="KW-1133">Transmembrane helix</keyword>
<organism evidence="2 3">
    <name type="scientific">Streptomyces phyllanthi</name>
    <dbReference type="NCBI Taxonomy" id="1803180"/>
    <lineage>
        <taxon>Bacteria</taxon>
        <taxon>Bacillati</taxon>
        <taxon>Actinomycetota</taxon>
        <taxon>Actinomycetes</taxon>
        <taxon>Kitasatosporales</taxon>
        <taxon>Streptomycetaceae</taxon>
        <taxon>Streptomyces</taxon>
    </lineage>
</organism>
<evidence type="ECO:0000313" key="2">
    <source>
        <dbReference type="EMBL" id="MPY38914.1"/>
    </source>
</evidence>
<evidence type="ECO:0000256" key="1">
    <source>
        <dbReference type="SAM" id="Phobius"/>
    </source>
</evidence>
<accession>A0A5N8VXU2</accession>
<name>A0A5N8VXU2_9ACTN</name>